<evidence type="ECO:0000259" key="2">
    <source>
        <dbReference type="Pfam" id="PF00296"/>
    </source>
</evidence>
<dbReference type="EC" id="1.-.-.-" evidence="3"/>
<keyword evidence="4" id="KW-1185">Reference proteome</keyword>
<protein>
    <submittedName>
        <fullName evidence="3">LLM class flavin-dependent oxidoreductase</fullName>
        <ecNumber evidence="3">1.-.-.-</ecNumber>
    </submittedName>
</protein>
<dbReference type="EMBL" id="JBHSIV010000027">
    <property type="protein sequence ID" value="MFC5064863.1"/>
    <property type="molecule type" value="Genomic_DNA"/>
</dbReference>
<reference evidence="4" key="1">
    <citation type="journal article" date="2019" name="Int. J. Syst. Evol. Microbiol.">
        <title>The Global Catalogue of Microorganisms (GCM) 10K type strain sequencing project: providing services to taxonomists for standard genome sequencing and annotation.</title>
        <authorList>
            <consortium name="The Broad Institute Genomics Platform"/>
            <consortium name="The Broad Institute Genome Sequencing Center for Infectious Disease"/>
            <person name="Wu L."/>
            <person name="Ma J."/>
        </authorList>
    </citation>
    <scope>NUCLEOTIDE SEQUENCE [LARGE SCALE GENOMIC DNA]</scope>
    <source>
        <strain evidence="4">CGMCC 4.7093</strain>
    </source>
</reference>
<dbReference type="Gene3D" id="3.20.20.30">
    <property type="entry name" value="Luciferase-like domain"/>
    <property type="match status" value="1"/>
</dbReference>
<organism evidence="3 4">
    <name type="scientific">Actinomycetospora atypica</name>
    <dbReference type="NCBI Taxonomy" id="1290095"/>
    <lineage>
        <taxon>Bacteria</taxon>
        <taxon>Bacillati</taxon>
        <taxon>Actinomycetota</taxon>
        <taxon>Actinomycetes</taxon>
        <taxon>Pseudonocardiales</taxon>
        <taxon>Pseudonocardiaceae</taxon>
        <taxon>Actinomycetospora</taxon>
    </lineage>
</organism>
<sequence length="324" mass="35021">MKLACSFATSLETPQHVQIAEKLGYERAFCYDSPALYPDVWVQLCRAADLTERIVLGPGVLIPSLRHPMVTASAITTLVCAAGEDRVMVGIGSGFTGQLAMGQRPVPWARVRRYALTVQALLRGEQVEWDGAMMQMIHPDDRFGPARPVTVPWAVAGEGPKGLQVARDLDAELFRISAPEPGYGRQTMMVPGTVLDEDETAGSDRAIAAAGHAVGLFLHWAVEHGVIDEILPEGGRAWAAAYDHISENVRHIALHDRHVVAVNDIDRPFVTGEVMAAAGVALRADEWRDKLAAFEAAGCTTVHYQPAGPDIPRELEAFAEAFAG</sequence>
<evidence type="ECO:0000313" key="4">
    <source>
        <dbReference type="Proteomes" id="UP001595947"/>
    </source>
</evidence>
<gene>
    <name evidence="3" type="ORF">ACFPBZ_21750</name>
</gene>
<dbReference type="InterPro" id="IPR011251">
    <property type="entry name" value="Luciferase-like_dom"/>
</dbReference>
<dbReference type="Proteomes" id="UP001595947">
    <property type="component" value="Unassembled WGS sequence"/>
</dbReference>
<dbReference type="InterPro" id="IPR050564">
    <property type="entry name" value="F420-G6PD/mer"/>
</dbReference>
<evidence type="ECO:0000256" key="1">
    <source>
        <dbReference type="ARBA" id="ARBA00023002"/>
    </source>
</evidence>
<dbReference type="PANTHER" id="PTHR43244:SF1">
    <property type="entry name" value="5,10-METHYLENETETRAHYDROMETHANOPTERIN REDUCTASE"/>
    <property type="match status" value="1"/>
</dbReference>
<dbReference type="Pfam" id="PF00296">
    <property type="entry name" value="Bac_luciferase"/>
    <property type="match status" value="1"/>
</dbReference>
<evidence type="ECO:0000313" key="3">
    <source>
        <dbReference type="EMBL" id="MFC5064863.1"/>
    </source>
</evidence>
<feature type="domain" description="Luciferase-like" evidence="2">
    <location>
        <begin position="13"/>
        <end position="169"/>
    </location>
</feature>
<proteinExistence type="predicted"/>
<dbReference type="RefSeq" id="WP_378038206.1">
    <property type="nucleotide sequence ID" value="NZ_JBHSIV010000027.1"/>
</dbReference>
<accession>A0ABV9YTU0</accession>
<name>A0ABV9YTU0_9PSEU</name>
<keyword evidence="1 3" id="KW-0560">Oxidoreductase</keyword>
<dbReference type="SUPFAM" id="SSF51679">
    <property type="entry name" value="Bacterial luciferase-like"/>
    <property type="match status" value="1"/>
</dbReference>
<dbReference type="InterPro" id="IPR036661">
    <property type="entry name" value="Luciferase-like_sf"/>
</dbReference>
<dbReference type="PANTHER" id="PTHR43244">
    <property type="match status" value="1"/>
</dbReference>
<dbReference type="GO" id="GO:0016491">
    <property type="term" value="F:oxidoreductase activity"/>
    <property type="evidence" value="ECO:0007669"/>
    <property type="project" value="UniProtKB-KW"/>
</dbReference>
<comment type="caution">
    <text evidence="3">The sequence shown here is derived from an EMBL/GenBank/DDBJ whole genome shotgun (WGS) entry which is preliminary data.</text>
</comment>